<feature type="transmembrane region" description="Helical" evidence="2">
    <location>
        <begin position="45"/>
        <end position="68"/>
    </location>
</feature>
<keyword evidence="2" id="KW-0472">Membrane</keyword>
<dbReference type="Proteomes" id="UP001174936">
    <property type="component" value="Unassembled WGS sequence"/>
</dbReference>
<keyword evidence="2" id="KW-0812">Transmembrane</keyword>
<name>A0AA40CT57_9PEZI</name>
<gene>
    <name evidence="3" type="ORF">B0T16DRAFT_408182</name>
</gene>
<sequence>MDPGAQPEQPRPADPLPAATEATPLLPRSDATVTPPPPVPRLVLIGHWITAIGGPIVAALAIAIFIIVQFHSPPRYHLPYGIQDFVIQMIFAGFLSTIWATASIFRVRQLGLLMPPLVAVIMHGVLAVWSAVTSIQGMISLARNSQCYDWGYPDPDDTLRCWEFASRISVLLWVYLGAVLVIGLVHTALLIFTCSVPFRGVSWRESLNSWKFPTGQLTVEFTIKFLRQEHSLPPPVPSQNVAPAADGA</sequence>
<dbReference type="EMBL" id="JAULSV010000003">
    <property type="protein sequence ID" value="KAK0648428.1"/>
    <property type="molecule type" value="Genomic_DNA"/>
</dbReference>
<evidence type="ECO:0000313" key="3">
    <source>
        <dbReference type="EMBL" id="KAK0648428.1"/>
    </source>
</evidence>
<feature type="region of interest" description="Disordered" evidence="1">
    <location>
        <begin position="1"/>
        <end position="21"/>
    </location>
</feature>
<evidence type="ECO:0000256" key="1">
    <source>
        <dbReference type="SAM" id="MobiDB-lite"/>
    </source>
</evidence>
<evidence type="ECO:0000256" key="2">
    <source>
        <dbReference type="SAM" id="Phobius"/>
    </source>
</evidence>
<feature type="transmembrane region" description="Helical" evidence="2">
    <location>
        <begin position="89"/>
        <end position="107"/>
    </location>
</feature>
<reference evidence="3" key="1">
    <citation type="submission" date="2023-06" db="EMBL/GenBank/DDBJ databases">
        <title>Genome-scale phylogeny and comparative genomics of the fungal order Sordariales.</title>
        <authorList>
            <consortium name="Lawrence Berkeley National Laboratory"/>
            <person name="Hensen N."/>
            <person name="Bonometti L."/>
            <person name="Westerberg I."/>
            <person name="Brannstrom I.O."/>
            <person name="Guillou S."/>
            <person name="Cros-Aarteil S."/>
            <person name="Calhoun S."/>
            <person name="Haridas S."/>
            <person name="Kuo A."/>
            <person name="Mondo S."/>
            <person name="Pangilinan J."/>
            <person name="Riley R."/>
            <person name="Labutti K."/>
            <person name="Andreopoulos B."/>
            <person name="Lipzen A."/>
            <person name="Chen C."/>
            <person name="Yanf M."/>
            <person name="Daum C."/>
            <person name="Ng V."/>
            <person name="Clum A."/>
            <person name="Steindorff A."/>
            <person name="Ohm R."/>
            <person name="Martin F."/>
            <person name="Silar P."/>
            <person name="Natvig D."/>
            <person name="Lalanne C."/>
            <person name="Gautier V."/>
            <person name="Ament-Velasquez S.L."/>
            <person name="Kruys A."/>
            <person name="Hutchinson M.I."/>
            <person name="Powell A.J."/>
            <person name="Barry K."/>
            <person name="Miller A.N."/>
            <person name="Grigoriev I.V."/>
            <person name="Debuchy R."/>
            <person name="Gladieux P."/>
            <person name="Thoren M.H."/>
            <person name="Johannesson H."/>
        </authorList>
    </citation>
    <scope>NUCLEOTIDE SEQUENCE</scope>
    <source>
        <strain evidence="3">SMH2532-1</strain>
    </source>
</reference>
<dbReference type="AlphaFoldDB" id="A0AA40CT57"/>
<keyword evidence="2" id="KW-1133">Transmembrane helix</keyword>
<comment type="caution">
    <text evidence="3">The sequence shown here is derived from an EMBL/GenBank/DDBJ whole genome shotgun (WGS) entry which is preliminary data.</text>
</comment>
<keyword evidence="4" id="KW-1185">Reference proteome</keyword>
<evidence type="ECO:0000313" key="4">
    <source>
        <dbReference type="Proteomes" id="UP001174936"/>
    </source>
</evidence>
<proteinExistence type="predicted"/>
<feature type="transmembrane region" description="Helical" evidence="2">
    <location>
        <begin position="113"/>
        <end position="135"/>
    </location>
</feature>
<accession>A0AA40CT57</accession>
<feature type="transmembrane region" description="Helical" evidence="2">
    <location>
        <begin position="170"/>
        <end position="192"/>
    </location>
</feature>
<protein>
    <submittedName>
        <fullName evidence="3">Uncharacterized protein</fullName>
    </submittedName>
</protein>
<organism evidence="3 4">
    <name type="scientific">Cercophora newfieldiana</name>
    <dbReference type="NCBI Taxonomy" id="92897"/>
    <lineage>
        <taxon>Eukaryota</taxon>
        <taxon>Fungi</taxon>
        <taxon>Dikarya</taxon>
        <taxon>Ascomycota</taxon>
        <taxon>Pezizomycotina</taxon>
        <taxon>Sordariomycetes</taxon>
        <taxon>Sordariomycetidae</taxon>
        <taxon>Sordariales</taxon>
        <taxon>Lasiosphaeriaceae</taxon>
        <taxon>Cercophora</taxon>
    </lineage>
</organism>